<evidence type="ECO:0000256" key="3">
    <source>
        <dbReference type="ARBA" id="ARBA00022801"/>
    </source>
</evidence>
<dbReference type="AlphaFoldDB" id="A0A0A0B654"/>
<name>A0A0A0B654_9CELL</name>
<protein>
    <submittedName>
        <fullName evidence="6">Haloacid dehalogenase</fullName>
    </submittedName>
</protein>
<feature type="region of interest" description="Disordered" evidence="5">
    <location>
        <begin position="26"/>
        <end position="49"/>
    </location>
</feature>
<keyword evidence="2" id="KW-0479">Metal-binding</keyword>
<dbReference type="GO" id="GO:0016787">
    <property type="term" value="F:hydrolase activity"/>
    <property type="evidence" value="ECO:0007669"/>
    <property type="project" value="UniProtKB-KW"/>
</dbReference>
<evidence type="ECO:0000256" key="1">
    <source>
        <dbReference type="ARBA" id="ARBA00009184"/>
    </source>
</evidence>
<dbReference type="PANTHER" id="PTHR43344:SF15">
    <property type="entry name" value="PHOSPHOSERINE PHOSPHATASE SERB1"/>
    <property type="match status" value="1"/>
</dbReference>
<comment type="caution">
    <text evidence="6">The sequence shown here is derived from an EMBL/GenBank/DDBJ whole genome shotgun (WGS) entry which is preliminary data.</text>
</comment>
<dbReference type="InterPro" id="IPR006385">
    <property type="entry name" value="HAD_hydro_SerB1"/>
</dbReference>
<organism evidence="6 7">
    <name type="scientific">Cellulomonas cellasea DSM 20118</name>
    <dbReference type="NCBI Taxonomy" id="1408250"/>
    <lineage>
        <taxon>Bacteria</taxon>
        <taxon>Bacillati</taxon>
        <taxon>Actinomycetota</taxon>
        <taxon>Actinomycetes</taxon>
        <taxon>Micrococcales</taxon>
        <taxon>Cellulomonadaceae</taxon>
        <taxon>Cellulomonas</taxon>
    </lineage>
</organism>
<dbReference type="FunFam" id="3.40.50.1000:FF:000025">
    <property type="entry name" value="HAD hydrolase, family IB"/>
    <property type="match status" value="1"/>
</dbReference>
<gene>
    <name evidence="6" type="ORF">Q760_06250</name>
</gene>
<sequence length="307" mass="33099">MPEPTTPDEVAAAGAAVVPHIVAAPDAPPRAAGRAHPATPDAGAEEVDAGTRPRVGAFFDVDNTIIRGASAFHLAVGLYRRGFFRKRDLLSFGLHQSRYQLFGENLGQIDEVRSRALSIMTGHSVAEVTAIAEDVYDEVLCLRIYPGTQKLLDEHIAAGHQVWLVTATPVEVGELIARRLGVTGALGTIAEHKDGFYTGYLVGDLLHGEAKACAVRTLAERDGLDLTQSYAYGDSTNDVPILSEVGFPCAINPDGRLRRHAREVGWPIREFRGRRRAARRGVNAASLAGLAWVGGLVFRAIRRAVRP</sequence>
<dbReference type="Proteomes" id="UP000029833">
    <property type="component" value="Unassembled WGS sequence"/>
</dbReference>
<dbReference type="SUPFAM" id="SSF56784">
    <property type="entry name" value="HAD-like"/>
    <property type="match status" value="1"/>
</dbReference>
<keyword evidence="4" id="KW-0460">Magnesium</keyword>
<dbReference type="EMBL" id="AXNT01000169">
    <property type="protein sequence ID" value="KGM00756.1"/>
    <property type="molecule type" value="Genomic_DNA"/>
</dbReference>
<evidence type="ECO:0000313" key="7">
    <source>
        <dbReference type="Proteomes" id="UP000029833"/>
    </source>
</evidence>
<reference evidence="6 7" key="1">
    <citation type="submission" date="2013-10" db="EMBL/GenBank/DDBJ databases">
        <authorList>
            <person name="Wang G."/>
            <person name="Zhuang W."/>
        </authorList>
    </citation>
    <scope>NUCLEOTIDE SEQUENCE [LARGE SCALE GENOMIC DNA]</scope>
    <source>
        <strain evidence="6 7">DSM 20118</strain>
    </source>
</reference>
<dbReference type="CDD" id="cd02612">
    <property type="entry name" value="HAD_PGPPase"/>
    <property type="match status" value="1"/>
</dbReference>
<dbReference type="InterPro" id="IPR036412">
    <property type="entry name" value="HAD-like_sf"/>
</dbReference>
<dbReference type="Pfam" id="PF12710">
    <property type="entry name" value="HAD"/>
    <property type="match status" value="1"/>
</dbReference>
<feature type="compositionally biased region" description="Low complexity" evidence="5">
    <location>
        <begin position="26"/>
        <end position="40"/>
    </location>
</feature>
<evidence type="ECO:0000256" key="2">
    <source>
        <dbReference type="ARBA" id="ARBA00022723"/>
    </source>
</evidence>
<dbReference type="Gene3D" id="3.40.50.1000">
    <property type="entry name" value="HAD superfamily/HAD-like"/>
    <property type="match status" value="1"/>
</dbReference>
<dbReference type="Gene3D" id="1.20.1440.100">
    <property type="entry name" value="SG protein - dephosphorylation function"/>
    <property type="match status" value="1"/>
</dbReference>
<dbReference type="GO" id="GO:0046872">
    <property type="term" value="F:metal ion binding"/>
    <property type="evidence" value="ECO:0007669"/>
    <property type="project" value="UniProtKB-KW"/>
</dbReference>
<dbReference type="NCBIfam" id="TIGR01488">
    <property type="entry name" value="HAD-SF-IB"/>
    <property type="match status" value="1"/>
</dbReference>
<evidence type="ECO:0000256" key="5">
    <source>
        <dbReference type="SAM" id="MobiDB-lite"/>
    </source>
</evidence>
<proteinExistence type="inferred from homology"/>
<dbReference type="STRING" id="1408250.Q760_06250"/>
<comment type="similarity">
    <text evidence="1">Belongs to the HAD-like hydrolase superfamily. SerB family.</text>
</comment>
<accession>A0A0A0B654</accession>
<evidence type="ECO:0000256" key="4">
    <source>
        <dbReference type="ARBA" id="ARBA00022842"/>
    </source>
</evidence>
<dbReference type="NCBIfam" id="TIGR01490">
    <property type="entry name" value="HAD-SF-IB-hyp1"/>
    <property type="match status" value="1"/>
</dbReference>
<dbReference type="PANTHER" id="PTHR43344">
    <property type="entry name" value="PHOSPHOSERINE PHOSPHATASE"/>
    <property type="match status" value="1"/>
</dbReference>
<dbReference type="InterPro" id="IPR050582">
    <property type="entry name" value="HAD-like_SerB"/>
</dbReference>
<keyword evidence="3" id="KW-0378">Hydrolase</keyword>
<evidence type="ECO:0000313" key="6">
    <source>
        <dbReference type="EMBL" id="KGM00756.1"/>
    </source>
</evidence>
<dbReference type="InterPro" id="IPR023214">
    <property type="entry name" value="HAD_sf"/>
</dbReference>
<keyword evidence="7" id="KW-1185">Reference proteome</keyword>